<keyword evidence="1" id="KW-0175">Coiled coil</keyword>
<feature type="compositionally biased region" description="Low complexity" evidence="2">
    <location>
        <begin position="754"/>
        <end position="778"/>
    </location>
</feature>
<organism evidence="3 4">
    <name type="scientific">Botryobasidium botryosum (strain FD-172 SS1)</name>
    <dbReference type="NCBI Taxonomy" id="930990"/>
    <lineage>
        <taxon>Eukaryota</taxon>
        <taxon>Fungi</taxon>
        <taxon>Dikarya</taxon>
        <taxon>Basidiomycota</taxon>
        <taxon>Agaricomycotina</taxon>
        <taxon>Agaricomycetes</taxon>
        <taxon>Cantharellales</taxon>
        <taxon>Botryobasidiaceae</taxon>
        <taxon>Botryobasidium</taxon>
    </lineage>
</organism>
<name>A0A067N1T9_BOTB1</name>
<feature type="compositionally biased region" description="Pro residues" evidence="2">
    <location>
        <begin position="214"/>
        <end position="227"/>
    </location>
</feature>
<feature type="compositionally biased region" description="Polar residues" evidence="2">
    <location>
        <begin position="695"/>
        <end position="704"/>
    </location>
</feature>
<feature type="coiled-coil region" evidence="1">
    <location>
        <begin position="1541"/>
        <end position="1603"/>
    </location>
</feature>
<gene>
    <name evidence="3" type="ORF">BOTBODRAFT_582060</name>
</gene>
<protein>
    <submittedName>
        <fullName evidence="3">Uncharacterized protein</fullName>
    </submittedName>
</protein>
<feature type="compositionally biased region" description="Low complexity" evidence="2">
    <location>
        <begin position="1149"/>
        <end position="1161"/>
    </location>
</feature>
<feature type="compositionally biased region" description="Polar residues" evidence="2">
    <location>
        <begin position="1000"/>
        <end position="1010"/>
    </location>
</feature>
<proteinExistence type="predicted"/>
<evidence type="ECO:0000313" key="3">
    <source>
        <dbReference type="EMBL" id="KDQ17741.1"/>
    </source>
</evidence>
<feature type="region of interest" description="Disordered" evidence="2">
    <location>
        <begin position="744"/>
        <end position="780"/>
    </location>
</feature>
<feature type="region of interest" description="Disordered" evidence="2">
    <location>
        <begin position="589"/>
        <end position="719"/>
    </location>
</feature>
<evidence type="ECO:0000256" key="1">
    <source>
        <dbReference type="SAM" id="Coils"/>
    </source>
</evidence>
<dbReference type="STRING" id="930990.A0A067N1T9"/>
<feature type="compositionally biased region" description="Pro residues" evidence="2">
    <location>
        <begin position="677"/>
        <end position="690"/>
    </location>
</feature>
<feature type="region of interest" description="Disordered" evidence="2">
    <location>
        <begin position="1141"/>
        <end position="1175"/>
    </location>
</feature>
<dbReference type="OrthoDB" id="3357224at2759"/>
<feature type="compositionally biased region" description="Basic and acidic residues" evidence="2">
    <location>
        <begin position="607"/>
        <end position="631"/>
    </location>
</feature>
<feature type="region of interest" description="Disordered" evidence="2">
    <location>
        <begin position="982"/>
        <end position="1046"/>
    </location>
</feature>
<accession>A0A067N1T9</accession>
<sequence>MAARPPLPENRQLRRLQQLPPLFTGGPVPVSFDGQPLFSPGHQIGAQSISHFHPSMPTPGPQSAFFSAHQPPPHFTMHRTHPSVAHHPQHLATTAMPVPMTPAGSSFPQHYGMPVGLGGLQPPPFNGPNGVYRQRRNQSVSIGGPPKAPLGGPNRKHSPIPPVTPASEKSPVAPPAELKPKARKIIVKIPVETVVEEGENGEKKTSRPIWARNPVPPDSLSPQEPLPGPELTTAEIYPEPWPRDELPPTIDVFLPGKSAWIDYKRALMEEKLAKLGVERGSTNGATGLNAGAGAFLPQLHGRAASISSPADPALLLFKLNKLQQAQSQAQNAPLPSPLVPGQPAIFPSRARHGHSMSLAHPPSAVGNGVPITAFNPFGPNATLGSDMILPFPTNGLVNGGDVNRQPSPGVVILPPVLEDEPGVIHAPQGIVPIGANLTRPDFNRGFGLDDEAAITENNSTIEEEEEANFQYPQLDATHTPQSDDVIVEGDADLGGNVADEADEEDEDGAATHAFTSPSHSRHVSKASVALSLADLGRRVQSEEAVEHDIPPEWSRLEEVTGRWGAHGAIITAPGVEEWTGSEDVRLEHEQADVSDDESIGEWSNPSDEERARVERTRRLLQREHTLPRRLPDFPQPPHAFPPNDDDIISNPSEEGRPPPDEGYYTAVQGQDAFFPEPVSPRPYRPLPPIPHSRRPSSQNAQATFTPPLAASSAHHSRGPSLSAGALNPFAKPFVFGVHNSSGSVSAPSQLVGRGSPAASQSSIPAASVSRSSHSRQGSRLNAAAAEFKPGGFTFTLPPGGPTFPSVQEMASRPLPQLPTHSSPARAAQGREKRQRTSIHDIFGEPEESNRSLPQSGTWDMNVDFRFPVPAVPNDFDSGDEPPEVPADVEVPPTQHQHKAQSQSRAIAEVFSPAPAEKQATVARKGPLNPAAKPFTFSGFNIVPPSVPSLAPISIPQSTSMPQAVSVPQTISIPQSISMPQAISMPPTIREPPKSAVDISPASSDSNTDNVETPELVPASSVSESGLNDFPQRSIRKRPTIPDFKHPVSTNTVPAALFKALANADLDGPTRPTVRSRLSSHERFEHAVRPSLDDMNMPAIARRVSKAATVGGDAANMHSTPNKNYSGLTIDVPALSGGRERRLSLPLHPSSPGGASNASNAAQSESMVPLTRKRTGDADLEQYERKVESMLNEKMDSIRGDFFKLASAKVEESVASTHAAVTQLITTLKAQILDARTDGHAEADFELIRSLVAQGHQDVRAVLQQHINDILSSLDRQARANGSEPMREYAHVMEELGTRLVTAVAGSTIKIVSHIDAIDEFARRRPVEERRQLIQELTSILIPHINNLRAEPLDSDLLTLQLAEAVKPHISQLIDLASDKKETAALIVQHLAPLLNSLIPRLDPHAIAAQVAEDVSRATPAFDTHKLQEDVADLVVERISSRLEVRDRTINPETIAERVQQSLGPLLQQLTDKTPDAGVVENFSTRMESIYVQNVALSTQHEGMLSNLSPLPEKLSSAAEALQAAQAELVAKTHALSAVQELQELAAANADLQVQLGKARSAHGQVRSEKDLLNERLLAAEAERDQLRAQCEKMQAAANAHEEQLASAGAGKSELESALAQALAQVETHTTTSRVNQERANALEQSNRTLQQESQELKAKVQQLFSLAC</sequence>
<evidence type="ECO:0000313" key="4">
    <source>
        <dbReference type="Proteomes" id="UP000027195"/>
    </source>
</evidence>
<feature type="region of interest" description="Disordered" evidence="2">
    <location>
        <begin position="869"/>
        <end position="901"/>
    </location>
</feature>
<reference evidence="4" key="1">
    <citation type="journal article" date="2014" name="Proc. Natl. Acad. Sci. U.S.A.">
        <title>Extensive sampling of basidiomycete genomes demonstrates inadequacy of the white-rot/brown-rot paradigm for wood decay fungi.</title>
        <authorList>
            <person name="Riley R."/>
            <person name="Salamov A.A."/>
            <person name="Brown D.W."/>
            <person name="Nagy L.G."/>
            <person name="Floudas D."/>
            <person name="Held B.W."/>
            <person name="Levasseur A."/>
            <person name="Lombard V."/>
            <person name="Morin E."/>
            <person name="Otillar R."/>
            <person name="Lindquist E.A."/>
            <person name="Sun H."/>
            <person name="LaButti K.M."/>
            <person name="Schmutz J."/>
            <person name="Jabbour D."/>
            <person name="Luo H."/>
            <person name="Baker S.E."/>
            <person name="Pisabarro A.G."/>
            <person name="Walton J.D."/>
            <person name="Blanchette R.A."/>
            <person name="Henrissat B."/>
            <person name="Martin F."/>
            <person name="Cullen D."/>
            <person name="Hibbett D.S."/>
            <person name="Grigoriev I.V."/>
        </authorList>
    </citation>
    <scope>NUCLEOTIDE SEQUENCE [LARGE SCALE GENOMIC DNA]</scope>
    <source>
        <strain evidence="4">FD-172 SS1</strain>
    </source>
</reference>
<feature type="region of interest" description="Disordered" evidence="2">
    <location>
        <begin position="813"/>
        <end position="856"/>
    </location>
</feature>
<feature type="coiled-coil region" evidence="1">
    <location>
        <begin position="1639"/>
        <end position="1666"/>
    </location>
</feature>
<keyword evidence="4" id="KW-1185">Reference proteome</keyword>
<dbReference type="HOGENOM" id="CLU_002021_0_0_1"/>
<feature type="region of interest" description="Disordered" evidence="2">
    <location>
        <begin position="198"/>
        <end position="227"/>
    </location>
</feature>
<dbReference type="EMBL" id="KL198023">
    <property type="protein sequence ID" value="KDQ17741.1"/>
    <property type="molecule type" value="Genomic_DNA"/>
</dbReference>
<dbReference type="Proteomes" id="UP000027195">
    <property type="component" value="Unassembled WGS sequence"/>
</dbReference>
<evidence type="ECO:0000256" key="2">
    <source>
        <dbReference type="SAM" id="MobiDB-lite"/>
    </source>
</evidence>
<feature type="region of interest" description="Disordered" evidence="2">
    <location>
        <begin position="138"/>
        <end position="176"/>
    </location>
</feature>
<dbReference type="InParanoid" id="A0A067N1T9"/>